<accession>A0AAE3LPK2</accession>
<keyword evidence="2" id="KW-1185">Reference proteome</keyword>
<evidence type="ECO:0000313" key="2">
    <source>
        <dbReference type="Proteomes" id="UP001209318"/>
    </source>
</evidence>
<name>A0AAE3LPK2_9BACI</name>
<proteinExistence type="predicted"/>
<dbReference type="EMBL" id="JAOUSF010000006">
    <property type="protein sequence ID" value="MCU9615056.1"/>
    <property type="molecule type" value="Genomic_DNA"/>
</dbReference>
<protein>
    <recommendedName>
        <fullName evidence="3">Spore coat protein</fullName>
    </recommendedName>
</protein>
<comment type="caution">
    <text evidence="1">The sequence shown here is derived from an EMBL/GenBank/DDBJ whole genome shotgun (WGS) entry which is preliminary data.</text>
</comment>
<dbReference type="AlphaFoldDB" id="A0AAE3LPK2"/>
<sequence length="69" mass="7722">MIKQLALHETLELHELMTFKTLCVTKATTMSGLAQDIELQTILTNDATAGNDALKRMQQFITKRGDESI</sequence>
<gene>
    <name evidence="1" type="ORF">OEV98_16090</name>
</gene>
<organism evidence="1 2">
    <name type="scientific">Perspicuibacillus lycopersici</name>
    <dbReference type="NCBI Taxonomy" id="1325689"/>
    <lineage>
        <taxon>Bacteria</taxon>
        <taxon>Bacillati</taxon>
        <taxon>Bacillota</taxon>
        <taxon>Bacilli</taxon>
        <taxon>Bacillales</taxon>
        <taxon>Bacillaceae</taxon>
        <taxon>Perspicuibacillus</taxon>
    </lineage>
</organism>
<evidence type="ECO:0000313" key="1">
    <source>
        <dbReference type="EMBL" id="MCU9615056.1"/>
    </source>
</evidence>
<dbReference type="Proteomes" id="UP001209318">
    <property type="component" value="Unassembled WGS sequence"/>
</dbReference>
<evidence type="ECO:0008006" key="3">
    <source>
        <dbReference type="Google" id="ProtNLM"/>
    </source>
</evidence>
<dbReference type="RefSeq" id="WP_263074374.1">
    <property type="nucleotide sequence ID" value="NZ_JAOUSF010000006.1"/>
</dbReference>
<reference evidence="1" key="1">
    <citation type="submission" date="2022-10" db="EMBL/GenBank/DDBJ databases">
        <title>Description of Fervidibacillus gen. nov. in the family Fervidibacillaceae fam. nov. with two species, Fervidibacillus albus sp. nov., and Fervidibacillus halotolerans sp. nov., isolated from tidal flat sediments.</title>
        <authorList>
            <person name="Kwon K.K."/>
            <person name="Yang S.-H."/>
        </authorList>
    </citation>
    <scope>NUCLEOTIDE SEQUENCE</scope>
    <source>
        <strain evidence="1">JCM 19140</strain>
    </source>
</reference>